<sequence>MSTHTRQQPGTADSGSRTKTGNTASNVAHRRVPRLPHERDESADSQELQEPEQHGLMQQAHDDLLQGLEDTDRGPVLDKVYREKLKQPRKR</sequence>
<gene>
    <name evidence="2" type="ORF">M8A51_00245</name>
</gene>
<proteinExistence type="predicted"/>
<name>A0ABT0YJ53_9BURK</name>
<feature type="compositionally biased region" description="Polar residues" evidence="1">
    <location>
        <begin position="1"/>
        <end position="26"/>
    </location>
</feature>
<evidence type="ECO:0000313" key="2">
    <source>
        <dbReference type="EMBL" id="MCM5677958.1"/>
    </source>
</evidence>
<keyword evidence="3" id="KW-1185">Reference proteome</keyword>
<feature type="compositionally biased region" description="Basic and acidic residues" evidence="1">
    <location>
        <begin position="60"/>
        <end position="91"/>
    </location>
</feature>
<dbReference type="EMBL" id="JAMKFE010000001">
    <property type="protein sequence ID" value="MCM5677958.1"/>
    <property type="molecule type" value="Genomic_DNA"/>
</dbReference>
<feature type="region of interest" description="Disordered" evidence="1">
    <location>
        <begin position="1"/>
        <end position="91"/>
    </location>
</feature>
<evidence type="ECO:0000256" key="1">
    <source>
        <dbReference type="SAM" id="MobiDB-lite"/>
    </source>
</evidence>
<dbReference type="RefSeq" id="WP_251776085.1">
    <property type="nucleotide sequence ID" value="NZ_JAMKFE010000001.1"/>
</dbReference>
<evidence type="ECO:0008006" key="4">
    <source>
        <dbReference type="Google" id="ProtNLM"/>
    </source>
</evidence>
<accession>A0ABT0YJ53</accession>
<comment type="caution">
    <text evidence="2">The sequence shown here is derived from an EMBL/GenBank/DDBJ whole genome shotgun (WGS) entry which is preliminary data.</text>
</comment>
<protein>
    <recommendedName>
        <fullName evidence="4">Prokaryotic ubiquitin-like protein UBact</fullName>
    </recommendedName>
</protein>
<organism evidence="2 3">
    <name type="scientific">Caldimonas mangrovi</name>
    <dbReference type="NCBI Taxonomy" id="2944811"/>
    <lineage>
        <taxon>Bacteria</taxon>
        <taxon>Pseudomonadati</taxon>
        <taxon>Pseudomonadota</taxon>
        <taxon>Betaproteobacteria</taxon>
        <taxon>Burkholderiales</taxon>
        <taxon>Sphaerotilaceae</taxon>
        <taxon>Caldimonas</taxon>
    </lineage>
</organism>
<evidence type="ECO:0000313" key="3">
    <source>
        <dbReference type="Proteomes" id="UP001165541"/>
    </source>
</evidence>
<dbReference type="Proteomes" id="UP001165541">
    <property type="component" value="Unassembled WGS sequence"/>
</dbReference>
<reference evidence="2" key="1">
    <citation type="submission" date="2022-05" db="EMBL/GenBank/DDBJ databases">
        <title>Schlegelella sp. nov., isolated from mangrove soil.</title>
        <authorList>
            <person name="Liu Y."/>
            <person name="Ge X."/>
            <person name="Liu W."/>
        </authorList>
    </citation>
    <scope>NUCLEOTIDE SEQUENCE</scope>
    <source>
        <strain evidence="2">S2-27</strain>
    </source>
</reference>